<dbReference type="GO" id="GO:0016705">
    <property type="term" value="F:oxidoreductase activity, acting on paired donors, with incorporation or reduction of molecular oxygen"/>
    <property type="evidence" value="ECO:0007669"/>
    <property type="project" value="InterPro"/>
</dbReference>
<proteinExistence type="predicted"/>
<dbReference type="GO" id="GO:0020037">
    <property type="term" value="F:heme binding"/>
    <property type="evidence" value="ECO:0007669"/>
    <property type="project" value="InterPro"/>
</dbReference>
<dbReference type="InterPro" id="IPR036396">
    <property type="entry name" value="Cyt_P450_sf"/>
</dbReference>
<name>A0A5C3Q842_9APHY</name>
<dbReference type="SUPFAM" id="SSF48264">
    <property type="entry name" value="Cytochrome P450"/>
    <property type="match status" value="1"/>
</dbReference>
<reference evidence="1 2" key="1">
    <citation type="journal article" date="2019" name="Nat. Ecol. Evol.">
        <title>Megaphylogeny resolves global patterns of mushroom evolution.</title>
        <authorList>
            <person name="Varga T."/>
            <person name="Krizsan K."/>
            <person name="Foldi C."/>
            <person name="Dima B."/>
            <person name="Sanchez-Garcia M."/>
            <person name="Sanchez-Ramirez S."/>
            <person name="Szollosi G.J."/>
            <person name="Szarkandi J.G."/>
            <person name="Papp V."/>
            <person name="Albert L."/>
            <person name="Andreopoulos W."/>
            <person name="Angelini C."/>
            <person name="Antonin V."/>
            <person name="Barry K.W."/>
            <person name="Bougher N.L."/>
            <person name="Buchanan P."/>
            <person name="Buyck B."/>
            <person name="Bense V."/>
            <person name="Catcheside P."/>
            <person name="Chovatia M."/>
            <person name="Cooper J."/>
            <person name="Damon W."/>
            <person name="Desjardin D."/>
            <person name="Finy P."/>
            <person name="Geml J."/>
            <person name="Haridas S."/>
            <person name="Hughes K."/>
            <person name="Justo A."/>
            <person name="Karasinski D."/>
            <person name="Kautmanova I."/>
            <person name="Kiss B."/>
            <person name="Kocsube S."/>
            <person name="Kotiranta H."/>
            <person name="LaButti K.M."/>
            <person name="Lechner B.E."/>
            <person name="Liimatainen K."/>
            <person name="Lipzen A."/>
            <person name="Lukacs Z."/>
            <person name="Mihaltcheva S."/>
            <person name="Morgado L.N."/>
            <person name="Niskanen T."/>
            <person name="Noordeloos M.E."/>
            <person name="Ohm R.A."/>
            <person name="Ortiz-Santana B."/>
            <person name="Ovrebo C."/>
            <person name="Racz N."/>
            <person name="Riley R."/>
            <person name="Savchenko A."/>
            <person name="Shiryaev A."/>
            <person name="Soop K."/>
            <person name="Spirin V."/>
            <person name="Szebenyi C."/>
            <person name="Tomsovsky M."/>
            <person name="Tulloss R.E."/>
            <person name="Uehling J."/>
            <person name="Grigoriev I.V."/>
            <person name="Vagvolgyi C."/>
            <person name="Papp T."/>
            <person name="Martin F.M."/>
            <person name="Miettinen O."/>
            <person name="Hibbett D.S."/>
            <person name="Nagy L.G."/>
        </authorList>
    </citation>
    <scope>NUCLEOTIDE SEQUENCE [LARGE SCALE GENOMIC DNA]</scope>
    <source>
        <strain evidence="1 2">HHB13444</strain>
    </source>
</reference>
<accession>A0A5C3Q842</accession>
<organism evidence="1 2">
    <name type="scientific">Polyporus arcularius HHB13444</name>
    <dbReference type="NCBI Taxonomy" id="1314778"/>
    <lineage>
        <taxon>Eukaryota</taxon>
        <taxon>Fungi</taxon>
        <taxon>Dikarya</taxon>
        <taxon>Basidiomycota</taxon>
        <taxon>Agaricomycotina</taxon>
        <taxon>Agaricomycetes</taxon>
        <taxon>Polyporales</taxon>
        <taxon>Polyporaceae</taxon>
        <taxon>Polyporus</taxon>
    </lineage>
</organism>
<dbReference type="InParanoid" id="A0A5C3Q842"/>
<dbReference type="EMBL" id="ML210967">
    <property type="protein sequence ID" value="TFK94593.1"/>
    <property type="molecule type" value="Genomic_DNA"/>
</dbReference>
<dbReference type="AlphaFoldDB" id="A0A5C3Q842"/>
<dbReference type="GO" id="GO:0005506">
    <property type="term" value="F:iron ion binding"/>
    <property type="evidence" value="ECO:0007669"/>
    <property type="project" value="InterPro"/>
</dbReference>
<sequence>MLVPWFGVYLGYIPGAAKELAAPQGSPHRRTGINLAIERLERGYYPRLLPLCQQRGPPGYALAASAAPRRCRHDILAIVAGSGTVSSTAMSLVYCLSTHLGVYAALKAEVNKYFHPGDDPCHPRHYQDLIRTCTT</sequence>
<evidence type="ECO:0008006" key="3">
    <source>
        <dbReference type="Google" id="ProtNLM"/>
    </source>
</evidence>
<dbReference type="GO" id="GO:0004497">
    <property type="term" value="F:monooxygenase activity"/>
    <property type="evidence" value="ECO:0007669"/>
    <property type="project" value="InterPro"/>
</dbReference>
<dbReference type="Proteomes" id="UP000308197">
    <property type="component" value="Unassembled WGS sequence"/>
</dbReference>
<protein>
    <recommendedName>
        <fullName evidence="3">Cytochrome P450</fullName>
    </recommendedName>
</protein>
<evidence type="ECO:0000313" key="2">
    <source>
        <dbReference type="Proteomes" id="UP000308197"/>
    </source>
</evidence>
<gene>
    <name evidence="1" type="ORF">K466DRAFT_291954</name>
</gene>
<keyword evidence="2" id="KW-1185">Reference proteome</keyword>
<evidence type="ECO:0000313" key="1">
    <source>
        <dbReference type="EMBL" id="TFK94593.1"/>
    </source>
</evidence>